<keyword evidence="3" id="KW-0862">Zinc</keyword>
<keyword evidence="2" id="KW-0677">Repeat</keyword>
<dbReference type="InterPro" id="IPR008978">
    <property type="entry name" value="HSP20-like_chaperone"/>
</dbReference>
<dbReference type="SUPFAM" id="SSF49764">
    <property type="entry name" value="HSP20-like chaperones"/>
    <property type="match status" value="1"/>
</dbReference>
<gene>
    <name evidence="6" type="ORF">NQ317_015414</name>
</gene>
<feature type="domain" description="CS" evidence="4">
    <location>
        <begin position="162"/>
        <end position="253"/>
    </location>
</feature>
<protein>
    <recommendedName>
        <fullName evidence="8">Cysteine and histidine-rich domain-containing protein</fullName>
    </recommendedName>
</protein>
<feature type="domain" description="CHORD" evidence="5">
    <location>
        <begin position="10"/>
        <end position="69"/>
    </location>
</feature>
<dbReference type="Pfam" id="PF04968">
    <property type="entry name" value="CHORD"/>
    <property type="match status" value="1"/>
</dbReference>
<dbReference type="EMBL" id="JAPWTJ010002419">
    <property type="protein sequence ID" value="KAJ8966194.1"/>
    <property type="molecule type" value="Genomic_DNA"/>
</dbReference>
<evidence type="ECO:0000259" key="5">
    <source>
        <dbReference type="PROSITE" id="PS51401"/>
    </source>
</evidence>
<dbReference type="Proteomes" id="UP001162164">
    <property type="component" value="Unassembled WGS sequence"/>
</dbReference>
<evidence type="ECO:0000256" key="3">
    <source>
        <dbReference type="ARBA" id="ARBA00022833"/>
    </source>
</evidence>
<keyword evidence="1" id="KW-0479">Metal-binding</keyword>
<evidence type="ECO:0000256" key="1">
    <source>
        <dbReference type="ARBA" id="ARBA00022723"/>
    </source>
</evidence>
<dbReference type="PANTHER" id="PTHR46983:SF3">
    <property type="entry name" value="CHPADIPLOID STATE MAINTENANCE PROTEIN CHPA"/>
    <property type="match status" value="1"/>
</dbReference>
<dbReference type="Pfam" id="PF04969">
    <property type="entry name" value="CS"/>
    <property type="match status" value="1"/>
</dbReference>
<dbReference type="InterPro" id="IPR039790">
    <property type="entry name" value="CHRD1"/>
</dbReference>
<dbReference type="PROSITE" id="PS51401">
    <property type="entry name" value="CHORD"/>
    <property type="match status" value="1"/>
</dbReference>
<organism evidence="6 7">
    <name type="scientific">Molorchus minor</name>
    <dbReference type="NCBI Taxonomy" id="1323400"/>
    <lineage>
        <taxon>Eukaryota</taxon>
        <taxon>Metazoa</taxon>
        <taxon>Ecdysozoa</taxon>
        <taxon>Arthropoda</taxon>
        <taxon>Hexapoda</taxon>
        <taxon>Insecta</taxon>
        <taxon>Pterygota</taxon>
        <taxon>Neoptera</taxon>
        <taxon>Endopterygota</taxon>
        <taxon>Coleoptera</taxon>
        <taxon>Polyphaga</taxon>
        <taxon>Cucujiformia</taxon>
        <taxon>Chrysomeloidea</taxon>
        <taxon>Cerambycidae</taxon>
        <taxon>Lamiinae</taxon>
        <taxon>Monochamini</taxon>
        <taxon>Molorchus</taxon>
    </lineage>
</organism>
<dbReference type="Gene3D" id="2.60.40.790">
    <property type="match status" value="1"/>
</dbReference>
<dbReference type="PANTHER" id="PTHR46983">
    <property type="entry name" value="CYSTEINE AND HISTIDINE-RICH DOMAIN-CONTAINING PROTEIN 1"/>
    <property type="match status" value="1"/>
</dbReference>
<dbReference type="Gene3D" id="4.10.1130.20">
    <property type="match status" value="1"/>
</dbReference>
<dbReference type="InterPro" id="IPR007052">
    <property type="entry name" value="CS_dom"/>
</dbReference>
<sequence>MPDENPLLQCYNRGCGQKYDPNNNKEDSCRHHPGQPVFHDAYKGWSCCNKKCTDFTEFLNIKGCAVAKHSDIKPPEPEKPAVKAVEYDRVVEVTVKPEIAPALKQQLCSNTKQNEQRKADKSTEIAVGTTCKNGGCQATYEGPQSTSSTSKKSSLEDQDSKQVQCRWDFHQTGSHVVVAIYAKQYCPMQSVVKLSPVRLSANLVFPQQSNECFSLDMELRGIINVEESQVSMYGTKVEIKMKKAEPGSWVKLGDPVAQPVAVTKKVSGGEGGN</sequence>
<dbReference type="CDD" id="cd06488">
    <property type="entry name" value="p23_melusin_like"/>
    <property type="match status" value="1"/>
</dbReference>
<evidence type="ECO:0000259" key="4">
    <source>
        <dbReference type="PROSITE" id="PS51203"/>
    </source>
</evidence>
<evidence type="ECO:0008006" key="8">
    <source>
        <dbReference type="Google" id="ProtNLM"/>
    </source>
</evidence>
<comment type="caution">
    <text evidence="6">The sequence shown here is derived from an EMBL/GenBank/DDBJ whole genome shotgun (WGS) entry which is preliminary data.</text>
</comment>
<evidence type="ECO:0000256" key="2">
    <source>
        <dbReference type="ARBA" id="ARBA00022737"/>
    </source>
</evidence>
<name>A0ABQ9IV84_9CUCU</name>
<dbReference type="InterPro" id="IPR007051">
    <property type="entry name" value="CHORD_dom"/>
</dbReference>
<reference evidence="6" key="1">
    <citation type="journal article" date="2023" name="Insect Mol. Biol.">
        <title>Genome sequencing provides insights into the evolution of gene families encoding plant cell wall-degrading enzymes in longhorned beetles.</title>
        <authorList>
            <person name="Shin N.R."/>
            <person name="Okamura Y."/>
            <person name="Kirsch R."/>
            <person name="Pauchet Y."/>
        </authorList>
    </citation>
    <scope>NUCLEOTIDE SEQUENCE</scope>
    <source>
        <strain evidence="6">MMC_N1</strain>
    </source>
</reference>
<dbReference type="PROSITE" id="PS51203">
    <property type="entry name" value="CS"/>
    <property type="match status" value="1"/>
</dbReference>
<proteinExistence type="predicted"/>
<accession>A0ABQ9IV84</accession>
<evidence type="ECO:0000313" key="7">
    <source>
        <dbReference type="Proteomes" id="UP001162164"/>
    </source>
</evidence>
<evidence type="ECO:0000313" key="6">
    <source>
        <dbReference type="EMBL" id="KAJ8966194.1"/>
    </source>
</evidence>
<keyword evidence="7" id="KW-1185">Reference proteome</keyword>